<feature type="region of interest" description="Disordered" evidence="1">
    <location>
        <begin position="1"/>
        <end position="25"/>
    </location>
</feature>
<dbReference type="PANTHER" id="PTHR33785">
    <property type="entry name" value="OS06G0550800 PROTEIN"/>
    <property type="match status" value="1"/>
</dbReference>
<evidence type="ECO:0000256" key="1">
    <source>
        <dbReference type="SAM" id="MobiDB-lite"/>
    </source>
</evidence>
<dbReference type="Pfam" id="PF07939">
    <property type="entry name" value="DUF1685"/>
    <property type="match status" value="1"/>
</dbReference>
<feature type="region of interest" description="Disordered" evidence="1">
    <location>
        <begin position="62"/>
        <end position="81"/>
    </location>
</feature>
<feature type="compositionally biased region" description="Basic residues" evidence="1">
    <location>
        <begin position="9"/>
        <end position="22"/>
    </location>
</feature>
<accession>A0A7N0V4I7</accession>
<dbReference type="InterPro" id="IPR012881">
    <property type="entry name" value="DUF1685"/>
</dbReference>
<dbReference type="Gramene" id="Kaladp0098s0275.1.v1.1">
    <property type="protein sequence ID" value="Kaladp0098s0275.1.v1.1.CDS.1"/>
    <property type="gene ID" value="Kaladp0098s0275.v1.1"/>
</dbReference>
<dbReference type="Proteomes" id="UP000594263">
    <property type="component" value="Unplaced"/>
</dbReference>
<protein>
    <submittedName>
        <fullName evidence="2">Uncharacterized protein</fullName>
    </submittedName>
</protein>
<feature type="compositionally biased region" description="Basic and acidic residues" evidence="1">
    <location>
        <begin position="67"/>
        <end position="78"/>
    </location>
</feature>
<dbReference type="EnsemblPlants" id="Kaladp0098s0275.1.v1.1">
    <property type="protein sequence ID" value="Kaladp0098s0275.1.v1.1.CDS.1"/>
    <property type="gene ID" value="Kaladp0098s0275.v1.1"/>
</dbReference>
<name>A0A7N0V4I7_KALFE</name>
<evidence type="ECO:0000313" key="2">
    <source>
        <dbReference type="EnsemblPlants" id="Kaladp0098s0275.1.v1.1.CDS.1"/>
    </source>
</evidence>
<dbReference type="OMA" id="SANEMDM"/>
<evidence type="ECO:0000313" key="3">
    <source>
        <dbReference type="Proteomes" id="UP000594263"/>
    </source>
</evidence>
<dbReference type="PANTHER" id="PTHR33785:SF12">
    <property type="entry name" value="DUF1685 FAMILY PROTEIN"/>
    <property type="match status" value="1"/>
</dbReference>
<sequence length="129" mass="14607">MAADEMKAARRMKRTRRRKSRGSRSLTELEFEEVKGFMDLGFVFSDEDHDDSSLVSIIPGLHRRGHHSGEEDGDHDGHLGGVSRPYLSEAWRCVRKETTPFSVCMGSANEAEMKNQIKFWAHSVASAIR</sequence>
<proteinExistence type="predicted"/>
<organism evidence="2 3">
    <name type="scientific">Kalanchoe fedtschenkoi</name>
    <name type="common">Lavender scallops</name>
    <name type="synonym">South American air plant</name>
    <dbReference type="NCBI Taxonomy" id="63787"/>
    <lineage>
        <taxon>Eukaryota</taxon>
        <taxon>Viridiplantae</taxon>
        <taxon>Streptophyta</taxon>
        <taxon>Embryophyta</taxon>
        <taxon>Tracheophyta</taxon>
        <taxon>Spermatophyta</taxon>
        <taxon>Magnoliopsida</taxon>
        <taxon>eudicotyledons</taxon>
        <taxon>Gunneridae</taxon>
        <taxon>Pentapetalae</taxon>
        <taxon>Saxifragales</taxon>
        <taxon>Crassulaceae</taxon>
        <taxon>Kalanchoe</taxon>
    </lineage>
</organism>
<keyword evidence="3" id="KW-1185">Reference proteome</keyword>
<dbReference type="AlphaFoldDB" id="A0A7N0V4I7"/>
<reference evidence="2" key="1">
    <citation type="submission" date="2021-01" db="UniProtKB">
        <authorList>
            <consortium name="EnsemblPlants"/>
        </authorList>
    </citation>
    <scope>IDENTIFICATION</scope>
</reference>